<name>A0ABP7KWP0_9ACTN</name>
<gene>
    <name evidence="2" type="ORF">GCM10022207_66820</name>
</gene>
<dbReference type="Proteomes" id="UP001501563">
    <property type="component" value="Unassembled WGS sequence"/>
</dbReference>
<comment type="caution">
    <text evidence="2">The sequence shown here is derived from an EMBL/GenBank/DDBJ whole genome shotgun (WGS) entry which is preliminary data.</text>
</comment>
<feature type="transmembrane region" description="Helical" evidence="1">
    <location>
        <begin position="140"/>
        <end position="163"/>
    </location>
</feature>
<keyword evidence="1" id="KW-0472">Membrane</keyword>
<protein>
    <submittedName>
        <fullName evidence="2">Uncharacterized protein</fullName>
    </submittedName>
</protein>
<feature type="transmembrane region" description="Helical" evidence="1">
    <location>
        <begin position="169"/>
        <end position="186"/>
    </location>
</feature>
<organism evidence="2 3">
    <name type="scientific">Streptomyces lannensis</name>
    <dbReference type="NCBI Taxonomy" id="766498"/>
    <lineage>
        <taxon>Bacteria</taxon>
        <taxon>Bacillati</taxon>
        <taxon>Actinomycetota</taxon>
        <taxon>Actinomycetes</taxon>
        <taxon>Kitasatosporales</taxon>
        <taxon>Streptomycetaceae</taxon>
        <taxon>Streptomyces</taxon>
    </lineage>
</organism>
<evidence type="ECO:0000313" key="2">
    <source>
        <dbReference type="EMBL" id="GAA3889969.1"/>
    </source>
</evidence>
<keyword evidence="3" id="KW-1185">Reference proteome</keyword>
<keyword evidence="1" id="KW-1133">Transmembrane helix</keyword>
<reference evidence="3" key="1">
    <citation type="journal article" date="2019" name="Int. J. Syst. Evol. Microbiol.">
        <title>The Global Catalogue of Microorganisms (GCM) 10K type strain sequencing project: providing services to taxonomists for standard genome sequencing and annotation.</title>
        <authorList>
            <consortium name="The Broad Institute Genomics Platform"/>
            <consortium name="The Broad Institute Genome Sequencing Center for Infectious Disease"/>
            <person name="Wu L."/>
            <person name="Ma J."/>
        </authorList>
    </citation>
    <scope>NUCLEOTIDE SEQUENCE [LARGE SCALE GENOMIC DNA]</scope>
    <source>
        <strain evidence="3">JCM 16578</strain>
    </source>
</reference>
<evidence type="ECO:0000256" key="1">
    <source>
        <dbReference type="SAM" id="Phobius"/>
    </source>
</evidence>
<evidence type="ECO:0000313" key="3">
    <source>
        <dbReference type="Proteomes" id="UP001501563"/>
    </source>
</evidence>
<dbReference type="EMBL" id="BAAAZA010000026">
    <property type="protein sequence ID" value="GAA3889969.1"/>
    <property type="molecule type" value="Genomic_DNA"/>
</dbReference>
<sequence length="258" mass="28883">MLWPSRLAAWSSGRHIRAKEVLKKRRNLILLANREHHGTALSPTDQTRLASLRSDPQIRRRRADDERRNMVRRALLGERLRRYPVDDEQVAPTLLGNAIRRFEEYGYNRFGLDSQVLWDELIGDVPDAVRRQTETARTSVDFFVALLYGHLLVAAAAFGTLFAASGETALLLVTGLGLAVLAPVWYRCAIAATDDWAAAVRALVNLGRKPLAESLGLVLPEKLADEREMWTKVTRFALRPYGVDSDGLDAYRAKPPGA</sequence>
<keyword evidence="1" id="KW-0812">Transmembrane</keyword>
<accession>A0ABP7KWP0</accession>
<proteinExistence type="predicted"/>